<name>A0A9Q9RNG6_FUSFU</name>
<reference evidence="2" key="1">
    <citation type="submission" date="2019-05" db="EMBL/GenBank/DDBJ databases">
        <authorList>
            <person name="Piombo E."/>
        </authorList>
    </citation>
    <scope>NUCLEOTIDE SEQUENCE</scope>
    <source>
        <strain evidence="2">C2S</strain>
    </source>
</reference>
<evidence type="ECO:0000256" key="1">
    <source>
        <dbReference type="SAM" id="MobiDB-lite"/>
    </source>
</evidence>
<gene>
    <name evidence="2" type="ORF">C2S_7989</name>
</gene>
<dbReference type="EMBL" id="CABFJX010000290">
    <property type="protein sequence ID" value="VTT70427.1"/>
    <property type="molecule type" value="Genomic_DNA"/>
</dbReference>
<feature type="region of interest" description="Disordered" evidence="1">
    <location>
        <begin position="122"/>
        <end position="161"/>
    </location>
</feature>
<proteinExistence type="predicted"/>
<feature type="compositionally biased region" description="Polar residues" evidence="1">
    <location>
        <begin position="122"/>
        <end position="139"/>
    </location>
</feature>
<organism evidence="2 3">
    <name type="scientific">Fusarium fujikuroi</name>
    <name type="common">Bakanae and foot rot disease fungus</name>
    <name type="synonym">Gibberella fujikuroi</name>
    <dbReference type="NCBI Taxonomy" id="5127"/>
    <lineage>
        <taxon>Eukaryota</taxon>
        <taxon>Fungi</taxon>
        <taxon>Dikarya</taxon>
        <taxon>Ascomycota</taxon>
        <taxon>Pezizomycotina</taxon>
        <taxon>Sordariomycetes</taxon>
        <taxon>Hypocreomycetidae</taxon>
        <taxon>Hypocreales</taxon>
        <taxon>Nectriaceae</taxon>
        <taxon>Fusarium</taxon>
        <taxon>Fusarium fujikuroi species complex</taxon>
    </lineage>
</organism>
<dbReference type="Proteomes" id="UP000760494">
    <property type="component" value="Unassembled WGS sequence"/>
</dbReference>
<evidence type="ECO:0000313" key="3">
    <source>
        <dbReference type="Proteomes" id="UP000760494"/>
    </source>
</evidence>
<evidence type="ECO:0000313" key="2">
    <source>
        <dbReference type="EMBL" id="VTT70427.1"/>
    </source>
</evidence>
<dbReference type="AlphaFoldDB" id="A0A9Q9RNG6"/>
<comment type="caution">
    <text evidence="2">The sequence shown here is derived from an EMBL/GenBank/DDBJ whole genome shotgun (WGS) entry which is preliminary data.</text>
</comment>
<protein>
    <submittedName>
        <fullName evidence="2">Uncharacterized protein</fullName>
    </submittedName>
</protein>
<sequence length="161" mass="18317">MPLLYRPCSKFRIAFGGHLKSEALEFVGDQDMRQRLIARWFMVRTVNVLESPKMDKSLIKAKFYSLVQARLVFYDQEQKTVEYLDRGLKVQANDCTAWRIVLTLLTAVSVLLTEALSKKPTIQTDRAQAQQNNESPQQNRGGGDISTAGYEICDVGSTRKR</sequence>
<accession>A0A9Q9RNG6</accession>